<keyword evidence="3" id="KW-1185">Reference proteome</keyword>
<feature type="compositionally biased region" description="Acidic residues" evidence="1">
    <location>
        <begin position="59"/>
        <end position="85"/>
    </location>
</feature>
<feature type="compositionally biased region" description="Low complexity" evidence="1">
    <location>
        <begin position="182"/>
        <end position="193"/>
    </location>
</feature>
<name>A0A367KCE9_RHIAZ</name>
<proteinExistence type="predicted"/>
<accession>A0A367KCE9</accession>
<reference evidence="2 3" key="1">
    <citation type="journal article" date="2018" name="G3 (Bethesda)">
        <title>Phylogenetic and Phylogenomic Definition of Rhizopus Species.</title>
        <authorList>
            <person name="Gryganskyi A.P."/>
            <person name="Golan J."/>
            <person name="Dolatabadi S."/>
            <person name="Mondo S."/>
            <person name="Robb S."/>
            <person name="Idnurm A."/>
            <person name="Muszewska A."/>
            <person name="Steczkiewicz K."/>
            <person name="Masonjones S."/>
            <person name="Liao H.L."/>
            <person name="Gajdeczka M.T."/>
            <person name="Anike F."/>
            <person name="Vuek A."/>
            <person name="Anishchenko I.M."/>
            <person name="Voigt K."/>
            <person name="de Hoog G.S."/>
            <person name="Smith M.E."/>
            <person name="Heitman J."/>
            <person name="Vilgalys R."/>
            <person name="Stajich J.E."/>
        </authorList>
    </citation>
    <scope>NUCLEOTIDE SEQUENCE [LARGE SCALE GENOMIC DNA]</scope>
    <source>
        <strain evidence="2 3">CBS 357.93</strain>
    </source>
</reference>
<gene>
    <name evidence="2" type="ORF">CU097_015480</name>
</gene>
<dbReference type="Proteomes" id="UP000252139">
    <property type="component" value="Unassembled WGS sequence"/>
</dbReference>
<dbReference type="OrthoDB" id="2287448at2759"/>
<comment type="caution">
    <text evidence="2">The sequence shown here is derived from an EMBL/GenBank/DDBJ whole genome shotgun (WGS) entry which is preliminary data.</text>
</comment>
<organism evidence="2 3">
    <name type="scientific">Rhizopus azygosporus</name>
    <name type="common">Rhizopus microsporus var. azygosporus</name>
    <dbReference type="NCBI Taxonomy" id="86630"/>
    <lineage>
        <taxon>Eukaryota</taxon>
        <taxon>Fungi</taxon>
        <taxon>Fungi incertae sedis</taxon>
        <taxon>Mucoromycota</taxon>
        <taxon>Mucoromycotina</taxon>
        <taxon>Mucoromycetes</taxon>
        <taxon>Mucorales</taxon>
        <taxon>Mucorineae</taxon>
        <taxon>Rhizopodaceae</taxon>
        <taxon>Rhizopus</taxon>
    </lineage>
</organism>
<feature type="compositionally biased region" description="Polar residues" evidence="1">
    <location>
        <begin position="231"/>
        <end position="246"/>
    </location>
</feature>
<feature type="compositionally biased region" description="Polar residues" evidence="1">
    <location>
        <begin position="262"/>
        <end position="272"/>
    </location>
</feature>
<dbReference type="EMBL" id="PJQL01000096">
    <property type="protein sequence ID" value="RCH99848.1"/>
    <property type="molecule type" value="Genomic_DNA"/>
</dbReference>
<protein>
    <submittedName>
        <fullName evidence="2">Uncharacterized protein</fullName>
    </submittedName>
</protein>
<feature type="region of interest" description="Disordered" evidence="1">
    <location>
        <begin position="146"/>
        <end position="272"/>
    </location>
</feature>
<evidence type="ECO:0000313" key="3">
    <source>
        <dbReference type="Proteomes" id="UP000252139"/>
    </source>
</evidence>
<dbReference type="AlphaFoldDB" id="A0A367KCE9"/>
<evidence type="ECO:0000256" key="1">
    <source>
        <dbReference type="SAM" id="MobiDB-lite"/>
    </source>
</evidence>
<evidence type="ECO:0000313" key="2">
    <source>
        <dbReference type="EMBL" id="RCH99848.1"/>
    </source>
</evidence>
<sequence>MEAFLSTLPPYVHKFLDKYPPTDVFNLLRELICFAVLYSEDRERIKAATEEFLAKRENEESEQEEDKEEDKEEEHEEHEEQEESEQQVPIQHNSIIVPPKEPLEEKKQSRMPNTFPEWWGHQEFEPPEKKPLAKTTSLWVSLDHEEKQIKRASSQVVIPNLRSYIDPTSSPKQKTVKEEQAKPVAAKSPAKSPQRSPSVIKPPKQTAAVRARAEHAKQLQQELLQKKKVAETSSSPTSQRLKQRVNSGIDWDTIKRERRKTVATTTLSEHQK</sequence>
<feature type="region of interest" description="Disordered" evidence="1">
    <location>
        <begin position="52"/>
        <end position="133"/>
    </location>
</feature>
<feature type="compositionally biased region" description="Basic and acidic residues" evidence="1">
    <location>
        <begin position="120"/>
        <end position="131"/>
    </location>
</feature>